<keyword evidence="4" id="KW-0133">Cell shape</keyword>
<comment type="subcellular location">
    <subcellularLocation>
        <location evidence="1">Cell membrane</location>
        <topology evidence="1">Multi-pass membrane protein</topology>
    </subcellularLocation>
</comment>
<keyword evidence="2" id="KW-1003">Cell membrane</keyword>
<feature type="transmembrane region" description="Helical" evidence="8">
    <location>
        <begin position="505"/>
        <end position="526"/>
    </location>
</feature>
<dbReference type="NCBIfam" id="TIGR01695">
    <property type="entry name" value="murJ_mviN"/>
    <property type="match status" value="1"/>
</dbReference>
<evidence type="ECO:0000256" key="6">
    <source>
        <dbReference type="ARBA" id="ARBA00022989"/>
    </source>
</evidence>
<proteinExistence type="predicted"/>
<evidence type="ECO:0008006" key="11">
    <source>
        <dbReference type="Google" id="ProtNLM"/>
    </source>
</evidence>
<evidence type="ECO:0000256" key="3">
    <source>
        <dbReference type="ARBA" id="ARBA00022692"/>
    </source>
</evidence>
<feature type="transmembrane region" description="Helical" evidence="8">
    <location>
        <begin position="161"/>
        <end position="187"/>
    </location>
</feature>
<name>A0ABP0TR95_9BRYO</name>
<feature type="transmembrane region" description="Helical" evidence="8">
    <location>
        <begin position="434"/>
        <end position="458"/>
    </location>
</feature>
<protein>
    <recommendedName>
        <fullName evidence="11">Lipid II flippase MurJ</fullName>
    </recommendedName>
</protein>
<accession>A0ABP0TR95</accession>
<keyword evidence="7 8" id="KW-0472">Membrane</keyword>
<dbReference type="Proteomes" id="UP001497512">
    <property type="component" value="Chromosome 14"/>
</dbReference>
<evidence type="ECO:0000256" key="2">
    <source>
        <dbReference type="ARBA" id="ARBA00022475"/>
    </source>
</evidence>
<gene>
    <name evidence="9" type="ORF">CSSPTR1EN2_LOCUS6651</name>
</gene>
<feature type="transmembrane region" description="Helical" evidence="8">
    <location>
        <begin position="273"/>
        <end position="298"/>
    </location>
</feature>
<dbReference type="InterPro" id="IPR004268">
    <property type="entry name" value="MurJ"/>
</dbReference>
<organism evidence="9 10">
    <name type="scientific">Sphagnum troendelagicum</name>
    <dbReference type="NCBI Taxonomy" id="128251"/>
    <lineage>
        <taxon>Eukaryota</taxon>
        <taxon>Viridiplantae</taxon>
        <taxon>Streptophyta</taxon>
        <taxon>Embryophyta</taxon>
        <taxon>Bryophyta</taxon>
        <taxon>Sphagnophytina</taxon>
        <taxon>Sphagnopsida</taxon>
        <taxon>Sphagnales</taxon>
        <taxon>Sphagnaceae</taxon>
        <taxon>Sphagnum</taxon>
    </lineage>
</organism>
<keyword evidence="5" id="KW-0573">Peptidoglycan synthesis</keyword>
<reference evidence="9" key="1">
    <citation type="submission" date="2024-02" db="EMBL/GenBank/DDBJ databases">
        <authorList>
            <consortium name="ELIXIR-Norway"/>
            <consortium name="Elixir Norway"/>
        </authorList>
    </citation>
    <scope>NUCLEOTIDE SEQUENCE</scope>
</reference>
<sequence length="618" mass="65514">MAAFLPAPTITVPLGQPRTKIMVLHCSPNHSLSLKTLFPRLDTLTLDTKKLANCFKPCSVCAQACASSLSATASQSHKDKGLWQVVGTIGAATAISKFMGLLRETVLAAVFGVGPVINAFNYASIIPGFSLAMLGGINGPFHSAMTAALSKRSKEDRQQLVESVSTIAGLVCAGMSIVVYTMAAPLLDTFAPGLVWDAADGVLTRQIAIVQLKVMAPCVMLAALIGISFGSLSADGIYGVPSLSPALSSMAILVAVAQHVLWFGSSASASENFMAGGIVLAVGSTLGAVLQWLAQVVAKNKAGSRLLHLRWVNPFQDEGVREVMAVMMPAAVSSGMLQIATFTDLYFASFIPGAAAALGYANLLVMAPLGILSSSILLPLLPIFSRLSQPQYWPILQERIRQGLLLSMAVTLSMISVMTPLARPIVRVLFERRAFGAPASGLVSSLVICYVLGSTFYLTRDVLVRVFYALGDGQTPFYISLAAIVANAALDWLLVRFGGFGAPGLVLATMVVNIASAGALLTQLSGRLGGLQLSWERPVLLLVGCSLYSSAITRVSYDQIFVLLSRWTSHWIVDFTSLSLASTAGVMSFFAPLVFVQVPEIRSVLQLALSRFDSEMIQ</sequence>
<evidence type="ECO:0000313" key="10">
    <source>
        <dbReference type="Proteomes" id="UP001497512"/>
    </source>
</evidence>
<feature type="transmembrane region" description="Helical" evidence="8">
    <location>
        <begin position="404"/>
        <end position="422"/>
    </location>
</feature>
<dbReference type="PRINTS" id="PR01806">
    <property type="entry name" value="VIRFACTRMVIN"/>
</dbReference>
<feature type="transmembrane region" description="Helical" evidence="8">
    <location>
        <begin position="242"/>
        <end position="261"/>
    </location>
</feature>
<evidence type="ECO:0000313" key="9">
    <source>
        <dbReference type="EMBL" id="CAK9202967.1"/>
    </source>
</evidence>
<feature type="transmembrane region" description="Helical" evidence="8">
    <location>
        <begin position="129"/>
        <end position="149"/>
    </location>
</feature>
<keyword evidence="3 8" id="KW-0812">Transmembrane</keyword>
<keyword evidence="10" id="KW-1185">Reference proteome</keyword>
<evidence type="ECO:0000256" key="7">
    <source>
        <dbReference type="ARBA" id="ARBA00023136"/>
    </source>
</evidence>
<dbReference type="PANTHER" id="PTHR43486:SF1">
    <property type="entry name" value="LIPID II FLIPPASE MURJ-RELATED"/>
    <property type="match status" value="1"/>
</dbReference>
<dbReference type="EMBL" id="OZ019906">
    <property type="protein sequence ID" value="CAK9202967.1"/>
    <property type="molecule type" value="Genomic_DNA"/>
</dbReference>
<dbReference type="PANTHER" id="PTHR43486">
    <property type="entry name" value="LIPID II FLIPPASE MURJ-RELATED"/>
    <property type="match status" value="1"/>
</dbReference>
<keyword evidence="6 8" id="KW-1133">Transmembrane helix</keyword>
<evidence type="ECO:0000256" key="5">
    <source>
        <dbReference type="ARBA" id="ARBA00022984"/>
    </source>
</evidence>
<feature type="transmembrane region" description="Helical" evidence="8">
    <location>
        <begin position="360"/>
        <end position="384"/>
    </location>
</feature>
<feature type="transmembrane region" description="Helical" evidence="8">
    <location>
        <begin position="207"/>
        <end position="230"/>
    </location>
</feature>
<dbReference type="Pfam" id="PF03023">
    <property type="entry name" value="MurJ"/>
    <property type="match status" value="1"/>
</dbReference>
<evidence type="ECO:0000256" key="4">
    <source>
        <dbReference type="ARBA" id="ARBA00022960"/>
    </source>
</evidence>
<evidence type="ECO:0000256" key="1">
    <source>
        <dbReference type="ARBA" id="ARBA00004651"/>
    </source>
</evidence>
<evidence type="ECO:0000256" key="8">
    <source>
        <dbReference type="SAM" id="Phobius"/>
    </source>
</evidence>